<gene>
    <name evidence="2" type="ORF">ACFFJ3_23180</name>
</gene>
<reference evidence="2 3" key="1">
    <citation type="submission" date="2024-09" db="EMBL/GenBank/DDBJ databases">
        <authorList>
            <person name="Sun Q."/>
            <person name="Mori K."/>
        </authorList>
    </citation>
    <scope>NUCLEOTIDE SEQUENCE [LARGE SCALE GENOMIC DNA]</scope>
    <source>
        <strain evidence="2 3">CCM 8626</strain>
    </source>
</reference>
<proteinExistence type="predicted"/>
<dbReference type="InterPro" id="IPR051531">
    <property type="entry name" value="N-acetyltransferase"/>
</dbReference>
<keyword evidence="2" id="KW-0808">Transferase</keyword>
<dbReference type="InterPro" id="IPR000182">
    <property type="entry name" value="GNAT_dom"/>
</dbReference>
<dbReference type="EMBL" id="JBHLXG010000038">
    <property type="protein sequence ID" value="MFC0229363.1"/>
    <property type="molecule type" value="Genomic_DNA"/>
</dbReference>
<dbReference type="RefSeq" id="WP_380680472.1">
    <property type="nucleotide sequence ID" value="NZ_CP173186.1"/>
</dbReference>
<evidence type="ECO:0000259" key="1">
    <source>
        <dbReference type="PROSITE" id="PS51186"/>
    </source>
</evidence>
<keyword evidence="2" id="KW-0012">Acyltransferase</keyword>
<protein>
    <submittedName>
        <fullName evidence="2">GNAT family N-acetyltransferase</fullName>
        <ecNumber evidence="2">2.3.-.-</ecNumber>
    </submittedName>
</protein>
<dbReference type="InterPro" id="IPR016181">
    <property type="entry name" value="Acyl_CoA_acyltransferase"/>
</dbReference>
<feature type="domain" description="N-acetyltransferase" evidence="1">
    <location>
        <begin position="15"/>
        <end position="176"/>
    </location>
</feature>
<dbReference type="Gene3D" id="3.40.630.30">
    <property type="match status" value="1"/>
</dbReference>
<keyword evidence="3" id="KW-1185">Reference proteome</keyword>
<sequence length="176" mass="19843">MNTHTAAPTLITERLILDAHRQEDFDALAAMWADPAVVRYIGGTPRDQEDSWGRLLRYIGHWQLLGYGYWAVREKTSGNYIGGIGFADFHRQIEPALDAPEMGWTLVTSAQGKGYATEALSAALEWAKDHFPQKKTVCIISPENRPSLRVAQKVGFVESHRSNYHQNTIVVMHRPL</sequence>
<dbReference type="SUPFAM" id="SSF55729">
    <property type="entry name" value="Acyl-CoA N-acyltransferases (Nat)"/>
    <property type="match status" value="1"/>
</dbReference>
<dbReference type="EC" id="2.3.-.-" evidence="2"/>
<evidence type="ECO:0000313" key="2">
    <source>
        <dbReference type="EMBL" id="MFC0229363.1"/>
    </source>
</evidence>
<dbReference type="PANTHER" id="PTHR43792">
    <property type="entry name" value="GNAT FAMILY, PUTATIVE (AFU_ORTHOLOGUE AFUA_3G00765)-RELATED-RELATED"/>
    <property type="match status" value="1"/>
</dbReference>
<dbReference type="GO" id="GO:0016746">
    <property type="term" value="F:acyltransferase activity"/>
    <property type="evidence" value="ECO:0007669"/>
    <property type="project" value="UniProtKB-KW"/>
</dbReference>
<organism evidence="2 3">
    <name type="scientific">Serratia aquatilis</name>
    <dbReference type="NCBI Taxonomy" id="1737515"/>
    <lineage>
        <taxon>Bacteria</taxon>
        <taxon>Pseudomonadati</taxon>
        <taxon>Pseudomonadota</taxon>
        <taxon>Gammaproteobacteria</taxon>
        <taxon>Enterobacterales</taxon>
        <taxon>Yersiniaceae</taxon>
        <taxon>Serratia</taxon>
    </lineage>
</organism>
<dbReference type="PANTHER" id="PTHR43792:SF16">
    <property type="entry name" value="N-ACETYLTRANSFERASE DOMAIN-CONTAINING PROTEIN"/>
    <property type="match status" value="1"/>
</dbReference>
<evidence type="ECO:0000313" key="3">
    <source>
        <dbReference type="Proteomes" id="UP001589792"/>
    </source>
</evidence>
<name>A0ABV6EK48_9GAMM</name>
<accession>A0ABV6EK48</accession>
<comment type="caution">
    <text evidence="2">The sequence shown here is derived from an EMBL/GenBank/DDBJ whole genome shotgun (WGS) entry which is preliminary data.</text>
</comment>
<dbReference type="Pfam" id="PF13302">
    <property type="entry name" value="Acetyltransf_3"/>
    <property type="match status" value="1"/>
</dbReference>
<dbReference type="PROSITE" id="PS51186">
    <property type="entry name" value="GNAT"/>
    <property type="match status" value="1"/>
</dbReference>
<dbReference type="Proteomes" id="UP001589792">
    <property type="component" value="Unassembled WGS sequence"/>
</dbReference>